<feature type="transmembrane region" description="Helical" evidence="8">
    <location>
        <begin position="60"/>
        <end position="83"/>
    </location>
</feature>
<dbReference type="AlphaFoldDB" id="A0A167GHP1"/>
<dbReference type="PANTHER" id="PTHR43357">
    <property type="entry name" value="INNER MEMBRANE ABC TRANSPORTER PERMEASE PROTEIN YDCV"/>
    <property type="match status" value="1"/>
</dbReference>
<keyword evidence="11" id="KW-1185">Reference proteome</keyword>
<feature type="transmembrane region" description="Helical" evidence="8">
    <location>
        <begin position="335"/>
        <end position="363"/>
    </location>
</feature>
<dbReference type="FunFam" id="1.10.3720.10:FF:000088">
    <property type="entry name" value="Iron(III) ABC transporter, permease protein"/>
    <property type="match status" value="1"/>
</dbReference>
<evidence type="ECO:0000256" key="8">
    <source>
        <dbReference type="RuleBase" id="RU363032"/>
    </source>
</evidence>
<evidence type="ECO:0000256" key="1">
    <source>
        <dbReference type="ARBA" id="ARBA00004429"/>
    </source>
</evidence>
<feature type="transmembrane region" description="Helical" evidence="8">
    <location>
        <begin position="21"/>
        <end position="40"/>
    </location>
</feature>
<dbReference type="InterPro" id="IPR035906">
    <property type="entry name" value="MetI-like_sf"/>
</dbReference>
<dbReference type="PANTHER" id="PTHR43357:SF3">
    <property type="entry name" value="FE(3+)-TRANSPORT SYSTEM PERMEASE PROTEIN FBPB 2"/>
    <property type="match status" value="1"/>
</dbReference>
<accession>A0A167GHP1</accession>
<evidence type="ECO:0000313" key="11">
    <source>
        <dbReference type="Proteomes" id="UP000076830"/>
    </source>
</evidence>
<sequence>MRLLHGPRGQHPSGWRLAAGAIAALVLVPVLALVVAALGGDSGVWPHLLAHVLPPTLLDTTILLLGVGALVIALGTGSAWLVTAYDFRGRGVLDWALLLPLAVPTYIVAYAYMDLLHPIGPVQTLLRELLGRSGPQDLRLPEIRSLGGCVLLLGFVLYPYVYLTTRALFLMQSASLIEAARTLGTGRGGVFVRVALPLARPAIAVGASLALMETINDVGASEFLGARTLTISIYSTWINRSDLAGAAQIALAMLVLVAALLALERAGRRRQRYATAAQRARRMEPRRLHGPAAWSALVLGSVPVLVGFVAPSAYLVAETIKRVRFAGFPAGLLRIAFDTVLLAGTATLVTVLLGLVVAYAARIAPGAWSRAFERVAGLGYALPGTVLAIGLLFPLGLLDGLLADLGERWFGLGGGLLLLGSGAALVYAYSARFLAVASGGIAAGLTRVAPVLDQAARTLGSTGGGVLRRVHLPLIRPALAAAALLVFVDCMKELPATLLLRPLNVETLATRLYAEAARGTYEEGAIAALIIVVVGLVPVVLLARVGRSVAQ</sequence>
<feature type="transmembrane region" description="Helical" evidence="8">
    <location>
        <begin position="145"/>
        <end position="169"/>
    </location>
</feature>
<dbReference type="PROSITE" id="PS50928">
    <property type="entry name" value="ABC_TM1"/>
    <property type="match status" value="2"/>
</dbReference>
<evidence type="ECO:0000259" key="9">
    <source>
        <dbReference type="PROSITE" id="PS50928"/>
    </source>
</evidence>
<feature type="transmembrane region" description="Helical" evidence="8">
    <location>
        <begin position="409"/>
        <end position="429"/>
    </location>
</feature>
<comment type="similarity">
    <text evidence="8">Belongs to the binding-protein-dependent transport system permease family.</text>
</comment>
<dbReference type="STRING" id="1300342.I596_532"/>
<keyword evidence="5 8" id="KW-0812">Transmembrane</keyword>
<gene>
    <name evidence="10" type="ORF">I596_532</name>
</gene>
<feature type="transmembrane region" description="Helical" evidence="8">
    <location>
        <begin position="95"/>
        <end position="113"/>
    </location>
</feature>
<feature type="transmembrane region" description="Helical" evidence="8">
    <location>
        <begin position="292"/>
        <end position="315"/>
    </location>
</feature>
<keyword evidence="7 8" id="KW-0472">Membrane</keyword>
<keyword evidence="4" id="KW-0997">Cell inner membrane</keyword>
<dbReference type="PATRIC" id="fig|1300342.3.peg.521"/>
<evidence type="ECO:0000313" key="10">
    <source>
        <dbReference type="EMBL" id="ANB16569.1"/>
    </source>
</evidence>
<feature type="domain" description="ABC transmembrane type-1" evidence="9">
    <location>
        <begin position="57"/>
        <end position="262"/>
    </location>
</feature>
<dbReference type="Proteomes" id="UP000076830">
    <property type="component" value="Chromosome"/>
</dbReference>
<feature type="transmembrane region" description="Helical" evidence="8">
    <location>
        <begin position="243"/>
        <end position="263"/>
    </location>
</feature>
<evidence type="ECO:0000256" key="5">
    <source>
        <dbReference type="ARBA" id="ARBA00022692"/>
    </source>
</evidence>
<keyword evidence="3" id="KW-1003">Cell membrane</keyword>
<proteinExistence type="inferred from homology"/>
<dbReference type="RefSeq" id="WP_067643689.1">
    <property type="nucleotide sequence ID" value="NZ_CP015249.1"/>
</dbReference>
<organism evidence="10 11">
    <name type="scientific">Dokdonella koreensis DS-123</name>
    <dbReference type="NCBI Taxonomy" id="1300342"/>
    <lineage>
        <taxon>Bacteria</taxon>
        <taxon>Pseudomonadati</taxon>
        <taxon>Pseudomonadota</taxon>
        <taxon>Gammaproteobacteria</taxon>
        <taxon>Lysobacterales</taxon>
        <taxon>Rhodanobacteraceae</taxon>
        <taxon>Dokdonella</taxon>
    </lineage>
</organism>
<name>A0A167GHP1_9GAMM</name>
<keyword evidence="2 8" id="KW-0813">Transport</keyword>
<dbReference type="InterPro" id="IPR000515">
    <property type="entry name" value="MetI-like"/>
</dbReference>
<evidence type="ECO:0000256" key="6">
    <source>
        <dbReference type="ARBA" id="ARBA00022989"/>
    </source>
</evidence>
<dbReference type="EMBL" id="CP015249">
    <property type="protein sequence ID" value="ANB16569.1"/>
    <property type="molecule type" value="Genomic_DNA"/>
</dbReference>
<dbReference type="Pfam" id="PF00528">
    <property type="entry name" value="BPD_transp_1"/>
    <property type="match status" value="2"/>
</dbReference>
<reference evidence="10 11" key="1">
    <citation type="submission" date="2016-04" db="EMBL/GenBank/DDBJ databases">
        <title>Complete genome sequence of Dokdonella koreensis DS-123T.</title>
        <authorList>
            <person name="Kim J.F."/>
            <person name="Lee H."/>
            <person name="Kwak M.-J."/>
        </authorList>
    </citation>
    <scope>NUCLEOTIDE SEQUENCE [LARGE SCALE GENOMIC DNA]</scope>
    <source>
        <strain evidence="10 11">DS-123</strain>
    </source>
</reference>
<feature type="domain" description="ABC transmembrane type-1" evidence="9">
    <location>
        <begin position="336"/>
        <end position="542"/>
    </location>
</feature>
<dbReference type="GO" id="GO:0055085">
    <property type="term" value="P:transmembrane transport"/>
    <property type="evidence" value="ECO:0007669"/>
    <property type="project" value="InterPro"/>
</dbReference>
<dbReference type="GO" id="GO:0005886">
    <property type="term" value="C:plasma membrane"/>
    <property type="evidence" value="ECO:0007669"/>
    <property type="project" value="UniProtKB-SubCell"/>
</dbReference>
<evidence type="ECO:0000256" key="3">
    <source>
        <dbReference type="ARBA" id="ARBA00022475"/>
    </source>
</evidence>
<feature type="transmembrane region" description="Helical" evidence="8">
    <location>
        <begin position="375"/>
        <end position="397"/>
    </location>
</feature>
<feature type="transmembrane region" description="Helical" evidence="8">
    <location>
        <begin position="525"/>
        <end position="545"/>
    </location>
</feature>
<dbReference type="Gene3D" id="1.10.3720.10">
    <property type="entry name" value="MetI-like"/>
    <property type="match status" value="2"/>
</dbReference>
<evidence type="ECO:0000256" key="7">
    <source>
        <dbReference type="ARBA" id="ARBA00023136"/>
    </source>
</evidence>
<protein>
    <submittedName>
        <fullName evidence="10">Ferric iron ABC transporter, permease protein</fullName>
    </submittedName>
</protein>
<evidence type="ECO:0000256" key="4">
    <source>
        <dbReference type="ARBA" id="ARBA00022519"/>
    </source>
</evidence>
<comment type="subcellular location">
    <subcellularLocation>
        <location evidence="1">Cell inner membrane</location>
        <topology evidence="1">Multi-pass membrane protein</topology>
    </subcellularLocation>
    <subcellularLocation>
        <location evidence="8">Cell membrane</location>
        <topology evidence="8">Multi-pass membrane protein</topology>
    </subcellularLocation>
</comment>
<dbReference type="CDD" id="cd06261">
    <property type="entry name" value="TM_PBP2"/>
    <property type="match status" value="1"/>
</dbReference>
<keyword evidence="6 8" id="KW-1133">Transmembrane helix</keyword>
<dbReference type="SUPFAM" id="SSF161098">
    <property type="entry name" value="MetI-like"/>
    <property type="match status" value="2"/>
</dbReference>
<feature type="transmembrane region" description="Helical" evidence="8">
    <location>
        <begin position="190"/>
        <end position="212"/>
    </location>
</feature>
<evidence type="ECO:0000256" key="2">
    <source>
        <dbReference type="ARBA" id="ARBA00022448"/>
    </source>
</evidence>
<dbReference type="OrthoDB" id="9790211at2"/>
<dbReference type="KEGG" id="dko:I596_532"/>